<dbReference type="PANTHER" id="PTHR38795">
    <property type="entry name" value="DUF6604 DOMAIN-CONTAINING PROTEIN"/>
    <property type="match status" value="1"/>
</dbReference>
<accession>A0A9Q9AYB1</accession>
<dbReference type="EMBL" id="CP099424">
    <property type="protein sequence ID" value="USW55448.1"/>
    <property type="molecule type" value="Genomic_DNA"/>
</dbReference>
<dbReference type="PANTHER" id="PTHR38795:SF1">
    <property type="entry name" value="DUF6604 DOMAIN-CONTAINING PROTEIN"/>
    <property type="match status" value="1"/>
</dbReference>
<dbReference type="Proteomes" id="UP001056384">
    <property type="component" value="Chromosome 7"/>
</dbReference>
<proteinExistence type="predicted"/>
<dbReference type="InterPro" id="IPR046539">
    <property type="entry name" value="DUF6604"/>
</dbReference>
<reference evidence="2" key="1">
    <citation type="submission" date="2022-06" db="EMBL/GenBank/DDBJ databases">
        <title>Complete genome sequences of two strains of the flax pathogen Septoria linicola.</title>
        <authorList>
            <person name="Lapalu N."/>
            <person name="Simon A."/>
            <person name="Demenou B."/>
            <person name="Paumier D."/>
            <person name="Guillot M.-P."/>
            <person name="Gout L."/>
            <person name="Valade R."/>
        </authorList>
    </citation>
    <scope>NUCLEOTIDE SEQUENCE</scope>
    <source>
        <strain evidence="2">SE15195</strain>
    </source>
</reference>
<dbReference type="Pfam" id="PF20253">
    <property type="entry name" value="DUF6604"/>
    <property type="match status" value="1"/>
</dbReference>
<evidence type="ECO:0000313" key="2">
    <source>
        <dbReference type="EMBL" id="USW55448.1"/>
    </source>
</evidence>
<evidence type="ECO:0000259" key="1">
    <source>
        <dbReference type="Pfam" id="PF20253"/>
    </source>
</evidence>
<feature type="domain" description="DUF6604" evidence="1">
    <location>
        <begin position="11"/>
        <end position="209"/>
    </location>
</feature>
<protein>
    <recommendedName>
        <fullName evidence="1">DUF6604 domain-containing protein</fullName>
    </recommendedName>
</protein>
<dbReference type="AlphaFoldDB" id="A0A9Q9AYB1"/>
<name>A0A9Q9AYB1_9PEZI</name>
<sequence length="501" mass="56215">MASTSLGSCLKRYKLGTERVVEWLCSTARDVARRGTEALDLSAKLTTKDLVRLAEYIAQAKPAIAVPGPILVSIADVIKGRTFCADFFQRLEGGRKRGSQNLLEVNARHRYFINGLTEVQALLRTLDIAKPDRPLKHSRTKTVESNHKNLFELLQLEEPANVSPSTEPSSCRSNPQAPAKEVLPSFEEDYDDACFFAIWCTFEDIREIRLSRARFTYGFLSIPLLRCFAKSSQPFAYWQIKLDSKFDSLEIEGFVIDIFTFGLILMSRFGLVPIWVVAQCHMLMNILDALGSQPGVGFQVLVATLTRGSEDARLEKYHRIAQAAPGHANFKRLKDYFAEQAKVTTCLLPQSFTGTYPWPRDRHPEELLSAFPLLAGSWLRDITLYSCKTGIEHANADICTLGAAYLYRAANRWGLLEGKWADMEALIHGQAMHGQYVLDSHNIEGYARHLDIAIGIPVTAFSSRSSEPPKLPKASVMATKMKRLEVPHLEVKRDNMTLQSS</sequence>
<keyword evidence="3" id="KW-1185">Reference proteome</keyword>
<gene>
    <name evidence="2" type="ORF">Slin15195_G087670</name>
</gene>
<organism evidence="2 3">
    <name type="scientific">Septoria linicola</name>
    <dbReference type="NCBI Taxonomy" id="215465"/>
    <lineage>
        <taxon>Eukaryota</taxon>
        <taxon>Fungi</taxon>
        <taxon>Dikarya</taxon>
        <taxon>Ascomycota</taxon>
        <taxon>Pezizomycotina</taxon>
        <taxon>Dothideomycetes</taxon>
        <taxon>Dothideomycetidae</taxon>
        <taxon>Mycosphaerellales</taxon>
        <taxon>Mycosphaerellaceae</taxon>
        <taxon>Septoria</taxon>
    </lineage>
</organism>
<evidence type="ECO:0000313" key="3">
    <source>
        <dbReference type="Proteomes" id="UP001056384"/>
    </source>
</evidence>